<dbReference type="GO" id="GO:0005886">
    <property type="term" value="C:plasma membrane"/>
    <property type="evidence" value="ECO:0007669"/>
    <property type="project" value="TreeGrafter"/>
</dbReference>
<dbReference type="PROSITE" id="PS51485">
    <property type="entry name" value="PHYTOCYANIN"/>
    <property type="match status" value="1"/>
</dbReference>
<dbReference type="SUPFAM" id="SSF49503">
    <property type="entry name" value="Cupredoxins"/>
    <property type="match status" value="1"/>
</dbReference>
<dbReference type="Pfam" id="PF02298">
    <property type="entry name" value="Cu_bind_like"/>
    <property type="match status" value="1"/>
</dbReference>
<dbReference type="PANTHER" id="PTHR33021">
    <property type="entry name" value="BLUE COPPER PROTEIN"/>
    <property type="match status" value="1"/>
</dbReference>
<evidence type="ECO:0000256" key="2">
    <source>
        <dbReference type="ARBA" id="ARBA00022723"/>
    </source>
</evidence>
<feature type="signal peptide" evidence="8">
    <location>
        <begin position="1"/>
        <end position="25"/>
    </location>
</feature>
<dbReference type="FunFam" id="2.60.40.420:FF:000003">
    <property type="entry name" value="Blue copper"/>
    <property type="match status" value="1"/>
</dbReference>
<dbReference type="Gene3D" id="2.60.40.420">
    <property type="entry name" value="Cupredoxins - blue copper proteins"/>
    <property type="match status" value="1"/>
</dbReference>
<evidence type="ECO:0000256" key="1">
    <source>
        <dbReference type="ARBA" id="ARBA00022448"/>
    </source>
</evidence>
<dbReference type="PANTHER" id="PTHR33021:SF489">
    <property type="entry name" value="BASIC BLUE PROTEIN-LIKE"/>
    <property type="match status" value="1"/>
</dbReference>
<gene>
    <name evidence="10" type="ORF">FNV43_RR22306</name>
</gene>
<reference evidence="10" key="1">
    <citation type="submission" date="2020-03" db="EMBL/GenBank/DDBJ databases">
        <title>A high-quality chromosome-level genome assembly of a woody plant with both climbing and erect habits, Rhamnella rubrinervis.</title>
        <authorList>
            <person name="Lu Z."/>
            <person name="Yang Y."/>
            <person name="Zhu X."/>
            <person name="Sun Y."/>
        </authorList>
    </citation>
    <scope>NUCLEOTIDE SEQUENCE</scope>
    <source>
        <strain evidence="10">BYM</strain>
        <tissue evidence="10">Leaf</tissue>
    </source>
</reference>
<dbReference type="InterPro" id="IPR003245">
    <property type="entry name" value="Phytocyanin_dom"/>
</dbReference>
<feature type="domain" description="Phytocyanin" evidence="9">
    <location>
        <begin position="26"/>
        <end position="126"/>
    </location>
</feature>
<feature type="region of interest" description="Disordered" evidence="6">
    <location>
        <begin position="125"/>
        <end position="153"/>
    </location>
</feature>
<keyword evidence="7" id="KW-0812">Transmembrane</keyword>
<keyword evidence="11" id="KW-1185">Reference proteome</keyword>
<feature type="compositionally biased region" description="Low complexity" evidence="6">
    <location>
        <begin position="126"/>
        <end position="153"/>
    </location>
</feature>
<keyword evidence="5" id="KW-0325">Glycoprotein</keyword>
<keyword evidence="8" id="KW-0732">Signal</keyword>
<dbReference type="InterPro" id="IPR008972">
    <property type="entry name" value="Cupredoxin"/>
</dbReference>
<dbReference type="AlphaFoldDB" id="A0A8K0GQZ6"/>
<organism evidence="10 11">
    <name type="scientific">Rhamnella rubrinervis</name>
    <dbReference type="NCBI Taxonomy" id="2594499"/>
    <lineage>
        <taxon>Eukaryota</taxon>
        <taxon>Viridiplantae</taxon>
        <taxon>Streptophyta</taxon>
        <taxon>Embryophyta</taxon>
        <taxon>Tracheophyta</taxon>
        <taxon>Spermatophyta</taxon>
        <taxon>Magnoliopsida</taxon>
        <taxon>eudicotyledons</taxon>
        <taxon>Gunneridae</taxon>
        <taxon>Pentapetalae</taxon>
        <taxon>rosids</taxon>
        <taxon>fabids</taxon>
        <taxon>Rosales</taxon>
        <taxon>Rhamnaceae</taxon>
        <taxon>rhamnoid group</taxon>
        <taxon>Rhamneae</taxon>
        <taxon>Rhamnella</taxon>
    </lineage>
</organism>
<evidence type="ECO:0000313" key="10">
    <source>
        <dbReference type="EMBL" id="KAF3435219.1"/>
    </source>
</evidence>
<comment type="caution">
    <text evidence="10">The sequence shown here is derived from an EMBL/GenBank/DDBJ whole genome shotgun (WGS) entry which is preliminary data.</text>
</comment>
<dbReference type="OrthoDB" id="2331100at2759"/>
<dbReference type="Proteomes" id="UP000796880">
    <property type="component" value="Unassembled WGS sequence"/>
</dbReference>
<evidence type="ECO:0000256" key="4">
    <source>
        <dbReference type="ARBA" id="ARBA00023008"/>
    </source>
</evidence>
<accession>A0A8K0GQZ6</accession>
<keyword evidence="4" id="KW-0186">Copper</keyword>
<protein>
    <recommendedName>
        <fullName evidence="9">Phytocyanin domain-containing protein</fullName>
    </recommendedName>
</protein>
<dbReference type="GO" id="GO:0046872">
    <property type="term" value="F:metal ion binding"/>
    <property type="evidence" value="ECO:0007669"/>
    <property type="project" value="UniProtKB-KW"/>
</dbReference>
<keyword evidence="1" id="KW-0813">Transport</keyword>
<name>A0A8K0GQZ6_9ROSA</name>
<dbReference type="GO" id="GO:0009055">
    <property type="term" value="F:electron transfer activity"/>
    <property type="evidence" value="ECO:0007669"/>
    <property type="project" value="InterPro"/>
</dbReference>
<dbReference type="EMBL" id="VOIH02000010">
    <property type="protein sequence ID" value="KAF3435219.1"/>
    <property type="molecule type" value="Genomic_DNA"/>
</dbReference>
<sequence length="182" mass="19071">MGHKNTFFLVLVVVFVALITDEAQAAQHVVGGNQGWDESTDFNSWASGQTFKVGDQLVFKYTSGLHSVVELAGESAYKSCDLTTSLDSKNSGNDVVKLDKPGTRYFACGTMGHCSQGMKLKITTGAATSSPSSPSSSSSSPSSPSSTTSSPTSTSAASANNYQFATLIMVASLLATLLFHMF</sequence>
<evidence type="ECO:0000256" key="7">
    <source>
        <dbReference type="SAM" id="Phobius"/>
    </source>
</evidence>
<dbReference type="CDD" id="cd04216">
    <property type="entry name" value="Phytocyanin"/>
    <property type="match status" value="1"/>
</dbReference>
<keyword evidence="3" id="KW-0249">Electron transport</keyword>
<keyword evidence="7" id="KW-0472">Membrane</keyword>
<dbReference type="InterPro" id="IPR039391">
    <property type="entry name" value="Phytocyanin-like"/>
</dbReference>
<evidence type="ECO:0000256" key="5">
    <source>
        <dbReference type="ARBA" id="ARBA00023180"/>
    </source>
</evidence>
<evidence type="ECO:0000256" key="8">
    <source>
        <dbReference type="SAM" id="SignalP"/>
    </source>
</evidence>
<evidence type="ECO:0000256" key="6">
    <source>
        <dbReference type="SAM" id="MobiDB-lite"/>
    </source>
</evidence>
<proteinExistence type="predicted"/>
<evidence type="ECO:0000256" key="3">
    <source>
        <dbReference type="ARBA" id="ARBA00022982"/>
    </source>
</evidence>
<evidence type="ECO:0000259" key="9">
    <source>
        <dbReference type="PROSITE" id="PS51485"/>
    </source>
</evidence>
<feature type="transmembrane region" description="Helical" evidence="7">
    <location>
        <begin position="162"/>
        <end position="181"/>
    </location>
</feature>
<keyword evidence="2" id="KW-0479">Metal-binding</keyword>
<feature type="chain" id="PRO_5035459551" description="Phytocyanin domain-containing protein" evidence="8">
    <location>
        <begin position="26"/>
        <end position="182"/>
    </location>
</feature>
<evidence type="ECO:0000313" key="11">
    <source>
        <dbReference type="Proteomes" id="UP000796880"/>
    </source>
</evidence>
<keyword evidence="7" id="KW-1133">Transmembrane helix</keyword>